<dbReference type="Pfam" id="PF13441">
    <property type="entry name" value="Gly-zipper_YMGG"/>
    <property type="match status" value="1"/>
</dbReference>
<sequence>MEAMQMTLAKTPLILVLGGAMTLAACDPTLEDRTRTRDGALIGAGIGAAAGAILGDGSRADEIAAGAAVGGLIGAGIGQELDRQAQDLRNSVDNRITVTNTGDRLVVTAPQDILFATDSASLRADLQSDIRAIGQNLLQYPNSTVQVIGHTDNQGSAAYNQDLSERRARAVAGVLYEVGVPAGRVQPIGRGESQPIASNQTPEGRQQNRRVEIIIIPN</sequence>
<evidence type="ECO:0000313" key="9">
    <source>
        <dbReference type="Proteomes" id="UP000032232"/>
    </source>
</evidence>
<evidence type="ECO:0000256" key="5">
    <source>
        <dbReference type="SAM" id="MobiDB-lite"/>
    </source>
</evidence>
<dbReference type="SUPFAM" id="SSF103088">
    <property type="entry name" value="OmpA-like"/>
    <property type="match status" value="1"/>
</dbReference>
<dbReference type="PRINTS" id="PR01021">
    <property type="entry name" value="OMPADOMAIN"/>
</dbReference>
<comment type="caution">
    <text evidence="8">The sequence shown here is derived from an EMBL/GenBank/DDBJ whole genome shotgun (WGS) entry which is preliminary data.</text>
</comment>
<dbReference type="EMBL" id="JYFE01000060">
    <property type="protein sequence ID" value="KIT15074.1"/>
    <property type="molecule type" value="Genomic_DNA"/>
</dbReference>
<evidence type="ECO:0000256" key="6">
    <source>
        <dbReference type="SAM" id="SignalP"/>
    </source>
</evidence>
<evidence type="ECO:0000313" key="8">
    <source>
        <dbReference type="EMBL" id="KIT15074.1"/>
    </source>
</evidence>
<dbReference type="PANTHER" id="PTHR30329:SF21">
    <property type="entry name" value="LIPOPROTEIN YIAD-RELATED"/>
    <property type="match status" value="1"/>
</dbReference>
<evidence type="ECO:0000259" key="7">
    <source>
        <dbReference type="PROSITE" id="PS51123"/>
    </source>
</evidence>
<keyword evidence="9" id="KW-1185">Reference proteome</keyword>
<organism evidence="8 9">
    <name type="scientific">Jannaschia aquimarina</name>
    <dbReference type="NCBI Taxonomy" id="935700"/>
    <lineage>
        <taxon>Bacteria</taxon>
        <taxon>Pseudomonadati</taxon>
        <taxon>Pseudomonadota</taxon>
        <taxon>Alphaproteobacteria</taxon>
        <taxon>Rhodobacterales</taxon>
        <taxon>Roseobacteraceae</taxon>
        <taxon>Jannaschia</taxon>
    </lineage>
</organism>
<dbReference type="STRING" id="935700.jaqu_34000"/>
<evidence type="ECO:0000256" key="4">
    <source>
        <dbReference type="PROSITE-ProRule" id="PRU00473"/>
    </source>
</evidence>
<keyword evidence="3" id="KW-0998">Cell outer membrane</keyword>
<dbReference type="PRINTS" id="PR01023">
    <property type="entry name" value="NAFLGMOTY"/>
</dbReference>
<dbReference type="Gene3D" id="3.30.1330.60">
    <property type="entry name" value="OmpA-like domain"/>
    <property type="match status" value="1"/>
</dbReference>
<proteinExistence type="predicted"/>
<dbReference type="PROSITE" id="PS01068">
    <property type="entry name" value="OMPA_1"/>
    <property type="match status" value="1"/>
</dbReference>
<evidence type="ECO:0000256" key="1">
    <source>
        <dbReference type="ARBA" id="ARBA00004442"/>
    </source>
</evidence>
<dbReference type="GO" id="GO:0009279">
    <property type="term" value="C:cell outer membrane"/>
    <property type="evidence" value="ECO:0007669"/>
    <property type="project" value="UniProtKB-SubCell"/>
</dbReference>
<gene>
    <name evidence="8" type="primary">yiaD</name>
    <name evidence="8" type="ORF">jaqu_34000</name>
</gene>
<dbReference type="AlphaFoldDB" id="A0A0D1EBF4"/>
<dbReference type="InterPro" id="IPR006690">
    <property type="entry name" value="OMPA-like_CS"/>
</dbReference>
<dbReference type="PATRIC" id="fig|935700.4.peg.3511"/>
<feature type="chain" id="PRO_5002245324" evidence="6">
    <location>
        <begin position="26"/>
        <end position="218"/>
    </location>
</feature>
<feature type="compositionally biased region" description="Polar residues" evidence="5">
    <location>
        <begin position="195"/>
        <end position="205"/>
    </location>
</feature>
<dbReference type="PANTHER" id="PTHR30329">
    <property type="entry name" value="STATOR ELEMENT OF FLAGELLAR MOTOR COMPLEX"/>
    <property type="match status" value="1"/>
</dbReference>
<dbReference type="InterPro" id="IPR050330">
    <property type="entry name" value="Bact_OuterMem_StrucFunc"/>
</dbReference>
<protein>
    <submittedName>
        <fullName evidence="8">YiaD protein</fullName>
    </submittedName>
</protein>
<dbReference type="InterPro" id="IPR036737">
    <property type="entry name" value="OmpA-like_sf"/>
</dbReference>
<feature type="region of interest" description="Disordered" evidence="5">
    <location>
        <begin position="186"/>
        <end position="207"/>
    </location>
</feature>
<name>A0A0D1EBF4_9RHOB</name>
<dbReference type="PROSITE" id="PS51123">
    <property type="entry name" value="OMPA_2"/>
    <property type="match status" value="1"/>
</dbReference>
<keyword evidence="6" id="KW-0732">Signal</keyword>
<accession>A0A0D1EBF4</accession>
<dbReference type="Proteomes" id="UP000032232">
    <property type="component" value="Unassembled WGS sequence"/>
</dbReference>
<feature type="signal peptide" evidence="6">
    <location>
        <begin position="1"/>
        <end position="25"/>
    </location>
</feature>
<dbReference type="InterPro" id="IPR027367">
    <property type="entry name" value="Gly-zipper_YMGG"/>
</dbReference>
<dbReference type="InterPro" id="IPR006664">
    <property type="entry name" value="OMP_bac"/>
</dbReference>
<dbReference type="CDD" id="cd07185">
    <property type="entry name" value="OmpA_C-like"/>
    <property type="match status" value="1"/>
</dbReference>
<evidence type="ECO:0000256" key="3">
    <source>
        <dbReference type="ARBA" id="ARBA00023237"/>
    </source>
</evidence>
<feature type="domain" description="OmpA-like" evidence="7">
    <location>
        <begin position="102"/>
        <end position="218"/>
    </location>
</feature>
<keyword evidence="2 4" id="KW-0472">Membrane</keyword>
<dbReference type="InterPro" id="IPR006665">
    <property type="entry name" value="OmpA-like"/>
</dbReference>
<evidence type="ECO:0000256" key="2">
    <source>
        <dbReference type="ARBA" id="ARBA00023136"/>
    </source>
</evidence>
<dbReference type="Pfam" id="PF00691">
    <property type="entry name" value="OmpA"/>
    <property type="match status" value="1"/>
</dbReference>
<comment type="subcellular location">
    <subcellularLocation>
        <location evidence="1">Cell outer membrane</location>
    </subcellularLocation>
</comment>
<reference evidence="8 9" key="1">
    <citation type="submission" date="2015-02" db="EMBL/GenBank/DDBJ databases">
        <title>Genome Sequence of Jannaschia aquimarina DSM28248, a member of the Roseobacter clade.</title>
        <authorList>
            <person name="Voget S."/>
            <person name="Daniel R."/>
        </authorList>
    </citation>
    <scope>NUCLEOTIDE SEQUENCE [LARGE SCALE GENOMIC DNA]</scope>
    <source>
        <strain evidence="8 9">GSW-M26</strain>
    </source>
</reference>